<reference evidence="10" key="1">
    <citation type="journal article" date="2023" name="bioRxiv">
        <title>Improved chromosome-level genome assembly for marigold (Tagetes erecta).</title>
        <authorList>
            <person name="Jiang F."/>
            <person name="Yuan L."/>
            <person name="Wang S."/>
            <person name="Wang H."/>
            <person name="Xu D."/>
            <person name="Wang A."/>
            <person name="Fan W."/>
        </authorList>
    </citation>
    <scope>NUCLEOTIDE SEQUENCE</scope>
    <source>
        <strain evidence="10">WSJ</strain>
        <tissue evidence="10">Leaf</tissue>
    </source>
</reference>
<dbReference type="GO" id="GO:0006865">
    <property type="term" value="P:amino acid transport"/>
    <property type="evidence" value="ECO:0007669"/>
    <property type="project" value="UniProtKB-KW"/>
</dbReference>
<keyword evidence="5 8" id="KW-1133">Transmembrane helix</keyword>
<feature type="compositionally biased region" description="Low complexity" evidence="7">
    <location>
        <begin position="23"/>
        <end position="34"/>
    </location>
</feature>
<feature type="transmembrane region" description="Helical" evidence="8">
    <location>
        <begin position="451"/>
        <end position="471"/>
    </location>
</feature>
<sequence length="545" mass="59908">MGDNTVQFQTSSPSQPHDSLPVSSQSPEHQPSSSKPKESHEITFSSSPYIGSPDRLVTSIPPSGARTPTAVGARTPGGTIKSRHLTPKFLTPLTSFSRTALHLTKLDPTDAWLPITESRNGNAYYAAFHTLCAGIGIQALILPLAFTILGWAWGVITLTLTYIWQLYTLYLLVNMHESPENGLRYSRYMQLAKAAFGPRLGRILAKFSIVYLSLGTCVASIIIGASTSKIFFQIVCAGGKCNPEKLTVVEWYLVFTCAVLILSQLPNLNSIAGVSLIGAITALGYCTTIWVVSVSKDRLPNVSYNPISIGSKVTRFFDVLNALGIIAFAFRGHNLVLEIQATMPTNKVQPSQVPMWNGIKVSYTLVALCLFPLAIGGYWAYGQMIPPSGMLTALFAYHSQDVSKTVLGLTSLLVIINALSSFQIYAMPAFDEMESKYVRRYKKPCEWWHRMIMRSVFAFTCFFLAVAIPFLANLAGLVGGIALPVTLAYPCFMWLRIKKPKVYGFSWWLNWVLGVIGMILSGLLIAAGLYVVIHDGVKFNFFKPV</sequence>
<feature type="domain" description="Amino acid transporter transmembrane" evidence="9">
    <location>
        <begin position="120"/>
        <end position="533"/>
    </location>
</feature>
<accession>A0AAD8KAQ5</accession>
<feature type="region of interest" description="Disordered" evidence="7">
    <location>
        <begin position="1"/>
        <end position="78"/>
    </location>
</feature>
<evidence type="ECO:0000256" key="3">
    <source>
        <dbReference type="ARBA" id="ARBA00022692"/>
    </source>
</evidence>
<evidence type="ECO:0000256" key="8">
    <source>
        <dbReference type="SAM" id="Phobius"/>
    </source>
</evidence>
<name>A0AAD8KAQ5_TARER</name>
<feature type="transmembrane region" description="Helical" evidence="8">
    <location>
        <begin position="203"/>
        <end position="225"/>
    </location>
</feature>
<comment type="caution">
    <text evidence="10">The sequence shown here is derived from an EMBL/GenBank/DDBJ whole genome shotgun (WGS) entry which is preliminary data.</text>
</comment>
<keyword evidence="6 8" id="KW-0472">Membrane</keyword>
<proteinExistence type="predicted"/>
<feature type="transmembrane region" description="Helical" evidence="8">
    <location>
        <begin position="406"/>
        <end position="430"/>
    </location>
</feature>
<feature type="transmembrane region" description="Helical" evidence="8">
    <location>
        <begin position="507"/>
        <end position="533"/>
    </location>
</feature>
<evidence type="ECO:0000256" key="2">
    <source>
        <dbReference type="ARBA" id="ARBA00022448"/>
    </source>
</evidence>
<evidence type="ECO:0000313" key="10">
    <source>
        <dbReference type="EMBL" id="KAK1419364.1"/>
    </source>
</evidence>
<evidence type="ECO:0000313" key="11">
    <source>
        <dbReference type="Proteomes" id="UP001229421"/>
    </source>
</evidence>
<feature type="compositionally biased region" description="Polar residues" evidence="7">
    <location>
        <begin position="1"/>
        <end position="17"/>
    </location>
</feature>
<evidence type="ECO:0000256" key="5">
    <source>
        <dbReference type="ARBA" id="ARBA00022989"/>
    </source>
</evidence>
<dbReference type="InterPro" id="IPR013057">
    <property type="entry name" value="AA_transpt_TM"/>
</dbReference>
<evidence type="ECO:0000256" key="6">
    <source>
        <dbReference type="ARBA" id="ARBA00023136"/>
    </source>
</evidence>
<keyword evidence="4" id="KW-0029">Amino-acid transport</keyword>
<evidence type="ECO:0000256" key="7">
    <source>
        <dbReference type="SAM" id="MobiDB-lite"/>
    </source>
</evidence>
<dbReference type="EMBL" id="JAUHHV010000007">
    <property type="protein sequence ID" value="KAK1419364.1"/>
    <property type="molecule type" value="Genomic_DNA"/>
</dbReference>
<evidence type="ECO:0000256" key="4">
    <source>
        <dbReference type="ARBA" id="ARBA00022970"/>
    </source>
</evidence>
<feature type="transmembrane region" description="Helical" evidence="8">
    <location>
        <begin position="271"/>
        <end position="292"/>
    </location>
</feature>
<keyword evidence="3 8" id="KW-0812">Transmembrane</keyword>
<evidence type="ECO:0000256" key="1">
    <source>
        <dbReference type="ARBA" id="ARBA00004370"/>
    </source>
</evidence>
<feature type="transmembrane region" description="Helical" evidence="8">
    <location>
        <begin position="123"/>
        <end position="144"/>
    </location>
</feature>
<dbReference type="Proteomes" id="UP001229421">
    <property type="component" value="Unassembled WGS sequence"/>
</dbReference>
<feature type="transmembrane region" description="Helical" evidence="8">
    <location>
        <begin position="477"/>
        <end position="495"/>
    </location>
</feature>
<dbReference type="GO" id="GO:0016020">
    <property type="term" value="C:membrane"/>
    <property type="evidence" value="ECO:0007669"/>
    <property type="project" value="UniProtKB-SubCell"/>
</dbReference>
<dbReference type="Pfam" id="PF01490">
    <property type="entry name" value="Aa_trans"/>
    <property type="match status" value="1"/>
</dbReference>
<dbReference type="PANTHER" id="PTHR48017">
    <property type="entry name" value="OS05G0424000 PROTEIN-RELATED"/>
    <property type="match status" value="1"/>
</dbReference>
<feature type="transmembrane region" description="Helical" evidence="8">
    <location>
        <begin position="361"/>
        <end position="381"/>
    </location>
</feature>
<dbReference type="AlphaFoldDB" id="A0AAD8KAQ5"/>
<protein>
    <recommendedName>
        <fullName evidence="9">Amino acid transporter transmembrane domain-containing protein</fullName>
    </recommendedName>
</protein>
<keyword evidence="2" id="KW-0813">Transport</keyword>
<feature type="transmembrane region" description="Helical" evidence="8">
    <location>
        <begin position="151"/>
        <end position="173"/>
    </location>
</feature>
<keyword evidence="11" id="KW-1185">Reference proteome</keyword>
<organism evidence="10 11">
    <name type="scientific">Tagetes erecta</name>
    <name type="common">African marigold</name>
    <dbReference type="NCBI Taxonomy" id="13708"/>
    <lineage>
        <taxon>Eukaryota</taxon>
        <taxon>Viridiplantae</taxon>
        <taxon>Streptophyta</taxon>
        <taxon>Embryophyta</taxon>
        <taxon>Tracheophyta</taxon>
        <taxon>Spermatophyta</taxon>
        <taxon>Magnoliopsida</taxon>
        <taxon>eudicotyledons</taxon>
        <taxon>Gunneridae</taxon>
        <taxon>Pentapetalae</taxon>
        <taxon>asterids</taxon>
        <taxon>campanulids</taxon>
        <taxon>Asterales</taxon>
        <taxon>Asteraceae</taxon>
        <taxon>Asteroideae</taxon>
        <taxon>Heliantheae alliance</taxon>
        <taxon>Tageteae</taxon>
        <taxon>Tagetes</taxon>
    </lineage>
</organism>
<gene>
    <name evidence="10" type="ORF">QVD17_28530</name>
</gene>
<comment type="subcellular location">
    <subcellularLocation>
        <location evidence="1">Membrane</location>
    </subcellularLocation>
</comment>
<evidence type="ECO:0000259" key="9">
    <source>
        <dbReference type="Pfam" id="PF01490"/>
    </source>
</evidence>